<dbReference type="GO" id="GO:0032543">
    <property type="term" value="P:mitochondrial translation"/>
    <property type="evidence" value="ECO:0007669"/>
    <property type="project" value="TreeGrafter"/>
</dbReference>
<proteinExistence type="inferred from homology"/>
<dbReference type="GO" id="GO:0005524">
    <property type="term" value="F:ATP binding"/>
    <property type="evidence" value="ECO:0007669"/>
    <property type="project" value="UniProtKB-KW"/>
</dbReference>
<dbReference type="InterPro" id="IPR009008">
    <property type="entry name" value="Val/Leu/Ile-tRNA-synth_edit"/>
</dbReference>
<reference evidence="13 14" key="1">
    <citation type="submission" date="2019-03" db="EMBL/GenBank/DDBJ databases">
        <title>Sequencing 23 genomes of Wallemia ichthyophaga.</title>
        <authorList>
            <person name="Gostincar C."/>
        </authorList>
    </citation>
    <scope>NUCLEOTIDE SEQUENCE [LARGE SCALE GENOMIC DNA]</scope>
    <source>
        <strain evidence="13 14">EXF-5753</strain>
    </source>
</reference>
<keyword evidence="5 9" id="KW-0067">ATP-binding</keyword>
<dbReference type="Gene3D" id="3.90.740.10">
    <property type="entry name" value="Valyl/Leucyl/Isoleucyl-tRNA synthetase, editing domain"/>
    <property type="match status" value="1"/>
</dbReference>
<gene>
    <name evidence="13" type="ORF">E3P99_02380</name>
</gene>
<evidence type="ECO:0000256" key="6">
    <source>
        <dbReference type="ARBA" id="ARBA00022917"/>
    </source>
</evidence>
<dbReference type="Gene3D" id="1.10.10.830">
    <property type="entry name" value="Ile-tRNA synthetase CP2 domain-like"/>
    <property type="match status" value="1"/>
</dbReference>
<evidence type="ECO:0000313" key="13">
    <source>
        <dbReference type="EMBL" id="TIA88828.1"/>
    </source>
</evidence>
<name>A0A4T0FKS1_9BASI</name>
<sequence length="1004" mass="111825">MVVRDEDFPLRPDHALRDKYAAVTTQDLYQWQQHSRASLTPFVLHDGPPYANGHLHMGHALNKILKDIINRYHLSIGERIHYHPGWDCHGLPIELKALKALADCDRGVRGDRGNDTTPTPTQVRHAARATALSSIETQKKEFAALAILADMGSDKSTYRTLDHSYEMRQLRLFTQLVRDNLAYRAFRPVYWSPSSRTALAEAELEYNDKHKSTSVFVSFPVVGKSRALMEREDSNTHTHAPLNLLCWTTTPWSLVGNMAVCVHAQLQYVIARQASTGVRYVLALDRLTAMQEILGEMEVLHTLSGQDLVGCTYTPPFHPNNTTSDNNTTSAPPAFPILAANHVSADTGTGLVHTAASHGHDDYIAVQAELQRQKMEQSEQGEAHAHDNLHKAAAHSHSHPLPILNPVDEQGRYDGSAVRAICGQDEGSALDGLECLSEGSKAVIELLQKREHAQGQDHAWIIATDTITHRYPHDWRTKQPILIRATSQWFANVHSLKQNALTALDAVEFVPENGRARLEAFVMGRAEWCISRQRAWGVPIPVLYRDGEPLLDENVLKYTIDILHQRGTDAWWTDPAHDFVPEELRASLDDCTLTKGADTMDVWFDSGSSWMGLDEGTSTASTAKKPPADIYLEGSDQHRGWFQSSLLTAVAAGRGAPYGTLITHGMVVDELGRKMSKSLGNGLSPLDVVNGTQSLPRYGPDVLRFWAASVEYTKDVPIGPTIIAQSADSLRKIRNAARFMLGNVGSGMRERTEHNHDHEHALALMDKWLLHHLHTLDSACRDAYAQHSFSRVTHALLSFTSGPLATYFEMAKDTLYNERQEDRGRRCVVHVLERTLDTLTRAVAPIAPLLAEEIHCHRHGAERDNEKETDTHASVFATPWIPLDAAAYEDALQSADVVLSWRDDVLAQLEKLRSDKVIKTSLEATVDIHVGAECNDVVKKAIHSIDSFAKAFVVSSVQLHTIKNSNDVKISVQKSGQEKCPRCWSFNRPSQEALCRRCTTVVQN</sequence>
<dbReference type="CDD" id="cd07960">
    <property type="entry name" value="Anticodon_Ia_Ile_BEm"/>
    <property type="match status" value="1"/>
</dbReference>
<dbReference type="SUPFAM" id="SSF47323">
    <property type="entry name" value="Anticodon-binding domain of a subclass of class I aminoacyl-tRNA synthetases"/>
    <property type="match status" value="1"/>
</dbReference>
<dbReference type="SUPFAM" id="SSF52374">
    <property type="entry name" value="Nucleotidylyl transferase"/>
    <property type="match status" value="1"/>
</dbReference>
<evidence type="ECO:0000259" key="11">
    <source>
        <dbReference type="Pfam" id="PF00133"/>
    </source>
</evidence>
<keyword evidence="4 9" id="KW-0547">Nucleotide-binding</keyword>
<dbReference type="GO" id="GO:0004822">
    <property type="term" value="F:isoleucine-tRNA ligase activity"/>
    <property type="evidence" value="ECO:0007669"/>
    <property type="project" value="UniProtKB-EC"/>
</dbReference>
<evidence type="ECO:0000256" key="8">
    <source>
        <dbReference type="ARBA" id="ARBA00032665"/>
    </source>
</evidence>
<evidence type="ECO:0000259" key="12">
    <source>
        <dbReference type="Pfam" id="PF08264"/>
    </source>
</evidence>
<dbReference type="InterPro" id="IPR001412">
    <property type="entry name" value="aa-tRNA-synth_I_CS"/>
</dbReference>
<dbReference type="EMBL" id="SPNW01000033">
    <property type="protein sequence ID" value="TIA88828.1"/>
    <property type="molecule type" value="Genomic_DNA"/>
</dbReference>
<dbReference type="PROSITE" id="PS00178">
    <property type="entry name" value="AA_TRNA_LIGASE_I"/>
    <property type="match status" value="1"/>
</dbReference>
<dbReference type="PANTHER" id="PTHR42765:SF1">
    <property type="entry name" value="ISOLEUCINE--TRNA LIGASE, MITOCHONDRIAL"/>
    <property type="match status" value="1"/>
</dbReference>
<evidence type="ECO:0000256" key="5">
    <source>
        <dbReference type="ARBA" id="ARBA00022840"/>
    </source>
</evidence>
<organism evidence="13 14">
    <name type="scientific">Wallemia hederae</name>
    <dbReference type="NCBI Taxonomy" id="1540922"/>
    <lineage>
        <taxon>Eukaryota</taxon>
        <taxon>Fungi</taxon>
        <taxon>Dikarya</taxon>
        <taxon>Basidiomycota</taxon>
        <taxon>Wallemiomycotina</taxon>
        <taxon>Wallemiomycetes</taxon>
        <taxon>Wallemiales</taxon>
        <taxon>Wallemiaceae</taxon>
        <taxon>Wallemia</taxon>
    </lineage>
</organism>
<feature type="domain" description="Methionyl/Valyl/Leucyl/Isoleucyl-tRNA synthetase anticodon-binding" evidence="12">
    <location>
        <begin position="766"/>
        <end position="927"/>
    </location>
</feature>
<dbReference type="GO" id="GO:0000049">
    <property type="term" value="F:tRNA binding"/>
    <property type="evidence" value="ECO:0007669"/>
    <property type="project" value="InterPro"/>
</dbReference>
<dbReference type="PANTHER" id="PTHR42765">
    <property type="entry name" value="SOLEUCYL-TRNA SYNTHETASE"/>
    <property type="match status" value="1"/>
</dbReference>
<feature type="domain" description="Aminoacyl-tRNA synthetase class Ia" evidence="11">
    <location>
        <begin position="23"/>
        <end position="717"/>
    </location>
</feature>
<dbReference type="Pfam" id="PF08264">
    <property type="entry name" value="Anticodon_1"/>
    <property type="match status" value="1"/>
</dbReference>
<evidence type="ECO:0000256" key="2">
    <source>
        <dbReference type="ARBA" id="ARBA00013165"/>
    </source>
</evidence>
<feature type="region of interest" description="Disordered" evidence="10">
    <location>
        <begin position="375"/>
        <end position="398"/>
    </location>
</feature>
<evidence type="ECO:0000256" key="1">
    <source>
        <dbReference type="ARBA" id="ARBA00005594"/>
    </source>
</evidence>
<keyword evidence="6 9" id="KW-0648">Protein biosynthesis</keyword>
<keyword evidence="14" id="KW-1185">Reference proteome</keyword>
<evidence type="ECO:0000256" key="10">
    <source>
        <dbReference type="SAM" id="MobiDB-lite"/>
    </source>
</evidence>
<comment type="caution">
    <text evidence="13">The sequence shown here is derived from an EMBL/GenBank/DDBJ whole genome shotgun (WGS) entry which is preliminary data.</text>
</comment>
<dbReference type="Gene3D" id="1.10.730.20">
    <property type="match status" value="1"/>
</dbReference>
<evidence type="ECO:0000313" key="14">
    <source>
        <dbReference type="Proteomes" id="UP000310189"/>
    </source>
</evidence>
<dbReference type="Gene3D" id="3.40.50.620">
    <property type="entry name" value="HUPs"/>
    <property type="match status" value="2"/>
</dbReference>
<dbReference type="Pfam" id="PF00133">
    <property type="entry name" value="tRNA-synt_1"/>
    <property type="match status" value="1"/>
</dbReference>
<dbReference type="InterPro" id="IPR002300">
    <property type="entry name" value="aa-tRNA-synth_Ia"/>
</dbReference>
<dbReference type="GO" id="GO:0005739">
    <property type="term" value="C:mitochondrion"/>
    <property type="evidence" value="ECO:0007669"/>
    <property type="project" value="TreeGrafter"/>
</dbReference>
<evidence type="ECO:0000256" key="7">
    <source>
        <dbReference type="ARBA" id="ARBA00023146"/>
    </source>
</evidence>
<dbReference type="Proteomes" id="UP000310189">
    <property type="component" value="Unassembled WGS sequence"/>
</dbReference>
<dbReference type="NCBIfam" id="TIGR00392">
    <property type="entry name" value="ileS"/>
    <property type="match status" value="1"/>
</dbReference>
<dbReference type="InterPro" id="IPR050081">
    <property type="entry name" value="Ile-tRNA_ligase"/>
</dbReference>
<dbReference type="InterPro" id="IPR014729">
    <property type="entry name" value="Rossmann-like_a/b/a_fold"/>
</dbReference>
<accession>A0A4T0FKS1</accession>
<evidence type="ECO:0000256" key="4">
    <source>
        <dbReference type="ARBA" id="ARBA00022741"/>
    </source>
</evidence>
<dbReference type="InterPro" id="IPR009080">
    <property type="entry name" value="tRNAsynth_Ia_anticodon-bd"/>
</dbReference>
<protein>
    <recommendedName>
        <fullName evidence="2">isoleucine--tRNA ligase</fullName>
        <ecNumber evidence="2">6.1.1.5</ecNumber>
    </recommendedName>
    <alternativeName>
        <fullName evidence="8">Isoleucyl-tRNA synthetase</fullName>
    </alternativeName>
</protein>
<dbReference type="OrthoDB" id="10264412at2759"/>
<dbReference type="SUPFAM" id="SSF50677">
    <property type="entry name" value="ValRS/IleRS/LeuRS editing domain"/>
    <property type="match status" value="1"/>
</dbReference>
<dbReference type="InterPro" id="IPR033708">
    <property type="entry name" value="Anticodon_Ile_BEm"/>
</dbReference>
<keyword evidence="7 9" id="KW-0030">Aminoacyl-tRNA synthetase</keyword>
<keyword evidence="3 9" id="KW-0436">Ligase</keyword>
<feature type="compositionally biased region" description="Basic and acidic residues" evidence="10">
    <location>
        <begin position="375"/>
        <end position="390"/>
    </location>
</feature>
<dbReference type="EC" id="6.1.1.5" evidence="2"/>
<evidence type="ECO:0000256" key="9">
    <source>
        <dbReference type="RuleBase" id="RU363035"/>
    </source>
</evidence>
<dbReference type="GO" id="GO:0002161">
    <property type="term" value="F:aminoacyl-tRNA deacylase activity"/>
    <property type="evidence" value="ECO:0007669"/>
    <property type="project" value="InterPro"/>
</dbReference>
<evidence type="ECO:0000256" key="3">
    <source>
        <dbReference type="ARBA" id="ARBA00022598"/>
    </source>
</evidence>
<dbReference type="GO" id="GO:0006428">
    <property type="term" value="P:isoleucyl-tRNA aminoacylation"/>
    <property type="evidence" value="ECO:0007669"/>
    <property type="project" value="InterPro"/>
</dbReference>
<dbReference type="InterPro" id="IPR002301">
    <property type="entry name" value="Ile-tRNA-ligase"/>
</dbReference>
<comment type="similarity">
    <text evidence="1 9">Belongs to the class-I aminoacyl-tRNA synthetase family.</text>
</comment>
<dbReference type="AlphaFoldDB" id="A0A4T0FKS1"/>
<dbReference type="PRINTS" id="PR00984">
    <property type="entry name" value="TRNASYNTHILE"/>
</dbReference>
<dbReference type="InterPro" id="IPR013155">
    <property type="entry name" value="M/V/L/I-tRNA-synth_anticd-bd"/>
</dbReference>